<proteinExistence type="predicted"/>
<dbReference type="SMART" id="SM00894">
    <property type="entry name" value="Excalibur"/>
    <property type="match status" value="1"/>
</dbReference>
<feature type="signal peptide" evidence="2">
    <location>
        <begin position="1"/>
        <end position="29"/>
    </location>
</feature>
<dbReference type="EMBL" id="MLIK01000004">
    <property type="protein sequence ID" value="OHU30809.1"/>
    <property type="molecule type" value="Genomic_DNA"/>
</dbReference>
<dbReference type="AlphaFoldDB" id="A0A1S1L9T8"/>
<reference evidence="4 5" key="1">
    <citation type="submission" date="2016-10" db="EMBL/GenBank/DDBJ databases">
        <title>Evaluation of Human, Veterinary and Environmental Mycobacterium chelonae Isolates by Core Genome Phylogenomic Analysis, Targeted Gene Comparison, and Anti-microbial Susceptibility Patterns: A Tale of Mistaken Identities.</title>
        <authorList>
            <person name="Fogelson S.B."/>
            <person name="Camus A.C."/>
            <person name="Lorenz W."/>
            <person name="Vasireddy R."/>
            <person name="Vasireddy S."/>
            <person name="Smith T."/>
            <person name="Brown-Elliott B.A."/>
            <person name="Wallace R.J.Jr."/>
            <person name="Hasan N.A."/>
            <person name="Reischl U."/>
            <person name="Sanchez S."/>
        </authorList>
    </citation>
    <scope>NUCLEOTIDE SEQUENCE [LARGE SCALE GENOMIC DNA]</scope>
    <source>
        <strain evidence="4 5">1559</strain>
    </source>
</reference>
<feature type="domain" description="Excalibur calcium-binding" evidence="3">
    <location>
        <begin position="29"/>
        <end position="65"/>
    </location>
</feature>
<feature type="region of interest" description="Disordered" evidence="1">
    <location>
        <begin position="51"/>
        <end position="107"/>
    </location>
</feature>
<evidence type="ECO:0000259" key="3">
    <source>
        <dbReference type="SMART" id="SM00894"/>
    </source>
</evidence>
<evidence type="ECO:0000313" key="4">
    <source>
        <dbReference type="EMBL" id="OHU30809.1"/>
    </source>
</evidence>
<dbReference type="Proteomes" id="UP000179616">
    <property type="component" value="Unassembled WGS sequence"/>
</dbReference>
<dbReference type="STRING" id="948102.BKG76_03555"/>
<evidence type="ECO:0000313" key="5">
    <source>
        <dbReference type="Proteomes" id="UP000179616"/>
    </source>
</evidence>
<dbReference type="InterPro" id="IPR008613">
    <property type="entry name" value="Excalibur_Ca-bd_domain"/>
</dbReference>
<comment type="caution">
    <text evidence="4">The sequence shown here is derived from an EMBL/GenBank/DDBJ whole genome shotgun (WGS) entry which is preliminary data.</text>
</comment>
<organism evidence="4 5">
    <name type="scientific">Mycobacteroides franklinii</name>
    <dbReference type="NCBI Taxonomy" id="948102"/>
    <lineage>
        <taxon>Bacteria</taxon>
        <taxon>Bacillati</taxon>
        <taxon>Actinomycetota</taxon>
        <taxon>Actinomycetes</taxon>
        <taxon>Mycobacteriales</taxon>
        <taxon>Mycobacteriaceae</taxon>
        <taxon>Mycobacteroides</taxon>
    </lineage>
</organism>
<protein>
    <recommendedName>
        <fullName evidence="3">Excalibur calcium-binding domain-containing protein</fullName>
    </recommendedName>
</protein>
<evidence type="ECO:0000256" key="2">
    <source>
        <dbReference type="SAM" id="SignalP"/>
    </source>
</evidence>
<dbReference type="OrthoDB" id="4337778at2"/>
<feature type="compositionally biased region" description="Polar residues" evidence="1">
    <location>
        <begin position="66"/>
        <end position="75"/>
    </location>
</feature>
<dbReference type="Pfam" id="PF05901">
    <property type="entry name" value="Excalibur"/>
    <property type="match status" value="1"/>
</dbReference>
<name>A0A1S1L9T8_9MYCO</name>
<evidence type="ECO:0000256" key="1">
    <source>
        <dbReference type="SAM" id="MobiDB-lite"/>
    </source>
</evidence>
<feature type="chain" id="PRO_5010345638" description="Excalibur calcium-binding domain-containing protein" evidence="2">
    <location>
        <begin position="30"/>
        <end position="202"/>
    </location>
</feature>
<keyword evidence="2" id="KW-0732">Signal</keyword>
<sequence>MRTKVLYFVVAALVSGLSIGLASAPLAQAYPNCAAARAAGAAPLYRGQPGYSSKLDRDGDGVACETGSSGRSPVQSIPAPALPSAQVPQPVSTPIPAPALQSGGSGAGGSFETVVTWTGTDCIDITAPDSSPAKTLGTTNHCGGTARFTQEAVGSQMVGADPVMGSAESITCEILVGRLRDSGTRGDGHDVNCLSRADSLKA</sequence>
<accession>A0A1S1L9T8</accession>
<gene>
    <name evidence="4" type="ORF">BKG76_03555</name>
</gene>